<keyword evidence="3" id="KW-1185">Reference proteome</keyword>
<feature type="signal peptide" evidence="1">
    <location>
        <begin position="1"/>
        <end position="27"/>
    </location>
</feature>
<dbReference type="Proteomes" id="UP000190105">
    <property type="component" value="Unassembled WGS sequence"/>
</dbReference>
<reference evidence="3" key="1">
    <citation type="submission" date="2017-02" db="EMBL/GenBank/DDBJ databases">
        <authorList>
            <person name="Varghese N."/>
            <person name="Submissions S."/>
        </authorList>
    </citation>
    <scope>NUCLEOTIDE SEQUENCE [LARGE SCALE GENOMIC DNA]</scope>
    <source>
        <strain evidence="3">USBA 833</strain>
    </source>
</reference>
<dbReference type="RefSeq" id="WP_078697241.1">
    <property type="nucleotide sequence ID" value="NZ_FUYH01000019.1"/>
</dbReference>
<dbReference type="AlphaFoldDB" id="A0A1T4Y383"/>
<accession>A0A1T4Y383</accession>
<evidence type="ECO:0000313" key="2">
    <source>
        <dbReference type="EMBL" id="SKA95781.1"/>
    </source>
</evidence>
<dbReference type="InterPro" id="IPR011049">
    <property type="entry name" value="Serralysin-like_metalloprot_C"/>
</dbReference>
<dbReference type="SUPFAM" id="SSF101967">
    <property type="entry name" value="Adhesin YadA, collagen-binding domain"/>
    <property type="match status" value="1"/>
</dbReference>
<proteinExistence type="predicted"/>
<feature type="chain" id="PRO_5012617282" evidence="1">
    <location>
        <begin position="28"/>
        <end position="725"/>
    </location>
</feature>
<dbReference type="STRING" id="1147123.SAMN05443428_11935"/>
<protein>
    <submittedName>
        <fullName evidence="2">Putative membrane protein</fullName>
    </submittedName>
</protein>
<gene>
    <name evidence="2" type="ORF">SAMN05443428_11935</name>
</gene>
<sequence>MAIKNYIVKTVAISSIACFMLTNIAFAKDLVKKDESVYAILSAEGQKKEVIVSDYLHSDKADIEIKDKSTLSSITNVKGDEKPIISGDTLTWKTNKNDIFYQGKTNKSLPINVNISYYLDGSKVSPQDIAGKSGKIKINIELKNKDAHTASINGKNKVIYTPFTVVAAVNLPLDNFKNVKINSGEMLSDGNNQVITFATILGLKDSLGIDESLIDIPENLTIEAECTSFELKPIIITATPKMIDVGKIEGADNIKELIDGISKIKDATYKLSDGTGKIAQGAKELSDNMNKLTLGLDTLNSSSKKINDGAQKLAKGSEDALNGAKKLSEGAAALSSGTEKLSKGTVEYAAGAENFAAGSKKFADGAVKFADGTMELSKKTGELYDGLNKLVTATEQIKNGEKQISDGASKSLEVISKLKEAKTKENNAIELLIKGVDGLETVVSLLSPIPQAKEIQEKLTSGLETQKAYLKQLLDSGNQYVQALSQLEAGIVSIKNGTDNLNSALSSLQDGQKKAADGAYLISKGGETLKSHAQELQNAGNSLSEGANKLTDSSKALSEGLKQVGPSISSIAQGNQNLYEGLNSLHQGSLALSQGTDEFSKGVESAYEGSVKLNEGSAKLSNGTKELDENMKKFKDEGIDKIDSKVNDKLGNIDDIIKSKDEIVKLSKDYKAFCGIGEDMEGSVKFIMRTEEIKAPVVSKTSTQTENKETKGFFEWLRDIFKKIF</sequence>
<dbReference type="OrthoDB" id="9815841at2"/>
<keyword evidence="1" id="KW-0732">Signal</keyword>
<evidence type="ECO:0000313" key="3">
    <source>
        <dbReference type="Proteomes" id="UP000190105"/>
    </source>
</evidence>
<evidence type="ECO:0000256" key="1">
    <source>
        <dbReference type="SAM" id="SignalP"/>
    </source>
</evidence>
<organism evidence="2 3">
    <name type="scientific">Caloramator quimbayensis</name>
    <dbReference type="NCBI Taxonomy" id="1147123"/>
    <lineage>
        <taxon>Bacteria</taxon>
        <taxon>Bacillati</taxon>
        <taxon>Bacillota</taxon>
        <taxon>Clostridia</taxon>
        <taxon>Eubacteriales</taxon>
        <taxon>Clostridiaceae</taxon>
        <taxon>Caloramator</taxon>
    </lineage>
</organism>
<dbReference type="Gene3D" id="1.10.287.950">
    <property type="entry name" value="Methyl-accepting chemotaxis protein"/>
    <property type="match status" value="2"/>
</dbReference>
<name>A0A1T4Y383_9CLOT</name>
<dbReference type="EMBL" id="FUYH01000019">
    <property type="protein sequence ID" value="SKA95781.1"/>
    <property type="molecule type" value="Genomic_DNA"/>
</dbReference>
<dbReference type="SUPFAM" id="SSF58104">
    <property type="entry name" value="Methyl-accepting chemotaxis protein (MCP) signaling domain"/>
    <property type="match status" value="1"/>
</dbReference>